<evidence type="ECO:0000256" key="3">
    <source>
        <dbReference type="ARBA" id="ARBA00023125"/>
    </source>
</evidence>
<dbReference type="Gene3D" id="1.10.357.10">
    <property type="entry name" value="Tetracycline Repressor, domain 2"/>
    <property type="match status" value="1"/>
</dbReference>
<keyword evidence="8" id="KW-1185">Reference proteome</keyword>
<dbReference type="PANTHER" id="PTHR30055">
    <property type="entry name" value="HTH-TYPE TRANSCRIPTIONAL REGULATOR RUTR"/>
    <property type="match status" value="1"/>
</dbReference>
<dbReference type="InterPro" id="IPR001647">
    <property type="entry name" value="HTH_TetR"/>
</dbReference>
<name>A0ABN7QHX2_9BURK</name>
<evidence type="ECO:0000313" key="8">
    <source>
        <dbReference type="Proteomes" id="UP000672657"/>
    </source>
</evidence>
<dbReference type="Gene3D" id="1.10.10.60">
    <property type="entry name" value="Homeodomain-like"/>
    <property type="match status" value="1"/>
</dbReference>
<evidence type="ECO:0000259" key="6">
    <source>
        <dbReference type="PROSITE" id="PS50977"/>
    </source>
</evidence>
<evidence type="ECO:0000256" key="5">
    <source>
        <dbReference type="PROSITE-ProRule" id="PRU00335"/>
    </source>
</evidence>
<keyword evidence="3 5" id="KW-0238">DNA-binding</keyword>
<dbReference type="InterPro" id="IPR036271">
    <property type="entry name" value="Tet_transcr_reg_TetR-rel_C_sf"/>
</dbReference>
<proteinExistence type="predicted"/>
<dbReference type="EMBL" id="CAJPVI010000079">
    <property type="protein sequence ID" value="CAG2160378.1"/>
    <property type="molecule type" value="Genomic_DNA"/>
</dbReference>
<dbReference type="PROSITE" id="PS50977">
    <property type="entry name" value="HTH_TETR_2"/>
    <property type="match status" value="1"/>
</dbReference>
<dbReference type="InterPro" id="IPR050109">
    <property type="entry name" value="HTH-type_TetR-like_transc_reg"/>
</dbReference>
<gene>
    <name evidence="7" type="ORF">LMG26411_07441</name>
</gene>
<keyword evidence="4" id="KW-0804">Transcription</keyword>
<feature type="domain" description="HTH tetR-type" evidence="6">
    <location>
        <begin position="1"/>
        <end position="37"/>
    </location>
</feature>
<dbReference type="PANTHER" id="PTHR30055:SF175">
    <property type="entry name" value="HTH-TYPE TRANSCRIPTIONAL REPRESSOR KSTR2"/>
    <property type="match status" value="1"/>
</dbReference>
<accession>A0ABN7QHX2</accession>
<keyword evidence="2" id="KW-0805">Transcription regulation</keyword>
<dbReference type="SUPFAM" id="SSF46689">
    <property type="entry name" value="Homeodomain-like"/>
    <property type="match status" value="1"/>
</dbReference>
<comment type="caution">
    <text evidence="5">Lacks conserved residue(s) required for the propagation of feature annotation.</text>
</comment>
<dbReference type="Pfam" id="PF17932">
    <property type="entry name" value="TetR_C_24"/>
    <property type="match status" value="1"/>
</dbReference>
<protein>
    <recommendedName>
        <fullName evidence="6">HTH tetR-type domain-containing protein</fullName>
    </recommendedName>
</protein>
<evidence type="ECO:0000256" key="1">
    <source>
        <dbReference type="ARBA" id="ARBA00022491"/>
    </source>
</evidence>
<dbReference type="InterPro" id="IPR009057">
    <property type="entry name" value="Homeodomain-like_sf"/>
</dbReference>
<sequence length="171" mass="19507">MEDIADAVGVLKGGLYYYIDTKETLLFQIILEAHDSLVDRFEVYAQVKGNALDKLHAFIEGHMRMNVTNLFLGANFYLNNSALSTEHREIIMERRRRFDNFLRRLMLDGKAEGTVRQEVDEKLAAIGILTSLNSAYLWFRPERGNVDYVAQQFADLFVQGLAVSGARDVAR</sequence>
<dbReference type="SUPFAM" id="SSF48498">
    <property type="entry name" value="Tetracyclin repressor-like, C-terminal domain"/>
    <property type="match status" value="1"/>
</dbReference>
<evidence type="ECO:0000256" key="4">
    <source>
        <dbReference type="ARBA" id="ARBA00023163"/>
    </source>
</evidence>
<comment type="caution">
    <text evidence="7">The sequence shown here is derived from an EMBL/GenBank/DDBJ whole genome shotgun (WGS) entry which is preliminary data.</text>
</comment>
<evidence type="ECO:0000256" key="2">
    <source>
        <dbReference type="ARBA" id="ARBA00023015"/>
    </source>
</evidence>
<organism evidence="7 8">
    <name type="scientific">Cupriavidus numazuensis</name>
    <dbReference type="NCBI Taxonomy" id="221992"/>
    <lineage>
        <taxon>Bacteria</taxon>
        <taxon>Pseudomonadati</taxon>
        <taxon>Pseudomonadota</taxon>
        <taxon>Betaproteobacteria</taxon>
        <taxon>Burkholderiales</taxon>
        <taxon>Burkholderiaceae</taxon>
        <taxon>Cupriavidus</taxon>
    </lineage>
</organism>
<evidence type="ECO:0000313" key="7">
    <source>
        <dbReference type="EMBL" id="CAG2160378.1"/>
    </source>
</evidence>
<keyword evidence="1" id="KW-0678">Repressor</keyword>
<dbReference type="Proteomes" id="UP000672657">
    <property type="component" value="Unassembled WGS sequence"/>
</dbReference>
<reference evidence="7 8" key="1">
    <citation type="submission" date="2021-03" db="EMBL/GenBank/DDBJ databases">
        <authorList>
            <person name="Peeters C."/>
        </authorList>
    </citation>
    <scope>NUCLEOTIDE SEQUENCE [LARGE SCALE GENOMIC DNA]</scope>
    <source>
        <strain evidence="7 8">LMG 26411</strain>
    </source>
</reference>
<dbReference type="InterPro" id="IPR041490">
    <property type="entry name" value="KstR2_TetR_C"/>
</dbReference>